<keyword evidence="3" id="KW-1185">Reference proteome</keyword>
<gene>
    <name evidence="2" type="ORF">QCA50_014866</name>
</gene>
<dbReference type="Proteomes" id="UP001385951">
    <property type="component" value="Unassembled WGS sequence"/>
</dbReference>
<keyword evidence="1" id="KW-0472">Membrane</keyword>
<evidence type="ECO:0000313" key="2">
    <source>
        <dbReference type="EMBL" id="KAK7681904.1"/>
    </source>
</evidence>
<feature type="transmembrane region" description="Helical" evidence="1">
    <location>
        <begin position="83"/>
        <end position="108"/>
    </location>
</feature>
<name>A0AAW0FS76_9APHY</name>
<dbReference type="AlphaFoldDB" id="A0AAW0FS76"/>
<feature type="transmembrane region" description="Helical" evidence="1">
    <location>
        <begin position="163"/>
        <end position="190"/>
    </location>
</feature>
<dbReference type="EMBL" id="JASBNA010000038">
    <property type="protein sequence ID" value="KAK7681904.1"/>
    <property type="molecule type" value="Genomic_DNA"/>
</dbReference>
<comment type="caution">
    <text evidence="2">The sequence shown here is derived from an EMBL/GenBank/DDBJ whole genome shotgun (WGS) entry which is preliminary data.</text>
</comment>
<feature type="transmembrane region" description="Helical" evidence="1">
    <location>
        <begin position="120"/>
        <end position="143"/>
    </location>
</feature>
<evidence type="ECO:0000313" key="3">
    <source>
        <dbReference type="Proteomes" id="UP001385951"/>
    </source>
</evidence>
<reference evidence="2 3" key="1">
    <citation type="submission" date="2022-09" db="EMBL/GenBank/DDBJ databases">
        <authorList>
            <person name="Palmer J.M."/>
        </authorList>
    </citation>
    <scope>NUCLEOTIDE SEQUENCE [LARGE SCALE GENOMIC DNA]</scope>
    <source>
        <strain evidence="2 3">DSM 7382</strain>
    </source>
</reference>
<sequence>MATGSYESILHLAFLDQRLKYLSVATVSLQVYDTLLSLLDDIRLLSMRSIRLPYVIYCLSRIITTAEVGLVCATLVLPTKSCVQGHLLLAVGCLTTILVPCNTWLFFLRVRAIPNYFYSRATVAICAMLWASTLTSFLAIRGLKISTLRYQDGTCGVEISYRYVFLCIPFFALVIFDTAVIVATSIGLVVHGTGSSWTGRLKSGMLTRDMGHISGLFLRSGQIYYVPLLEFISPWRSLLLLPFQALLLDS</sequence>
<keyword evidence="1" id="KW-1133">Transmembrane helix</keyword>
<feature type="transmembrane region" description="Helical" evidence="1">
    <location>
        <begin position="54"/>
        <end position="77"/>
    </location>
</feature>
<evidence type="ECO:0008006" key="4">
    <source>
        <dbReference type="Google" id="ProtNLM"/>
    </source>
</evidence>
<proteinExistence type="predicted"/>
<evidence type="ECO:0000256" key="1">
    <source>
        <dbReference type="SAM" id="Phobius"/>
    </source>
</evidence>
<protein>
    <recommendedName>
        <fullName evidence="4">G protein-coupled receptor</fullName>
    </recommendedName>
</protein>
<accession>A0AAW0FS76</accession>
<organism evidence="2 3">
    <name type="scientific">Cerrena zonata</name>
    <dbReference type="NCBI Taxonomy" id="2478898"/>
    <lineage>
        <taxon>Eukaryota</taxon>
        <taxon>Fungi</taxon>
        <taxon>Dikarya</taxon>
        <taxon>Basidiomycota</taxon>
        <taxon>Agaricomycotina</taxon>
        <taxon>Agaricomycetes</taxon>
        <taxon>Polyporales</taxon>
        <taxon>Cerrenaceae</taxon>
        <taxon>Cerrena</taxon>
    </lineage>
</organism>
<keyword evidence="1" id="KW-0812">Transmembrane</keyword>